<protein>
    <recommendedName>
        <fullName evidence="4">DUF4200 domain-containing protein</fullName>
    </recommendedName>
</protein>
<proteinExistence type="predicted"/>
<dbReference type="AlphaFoldDB" id="A0ABD3HDA7"/>
<dbReference type="Proteomes" id="UP001633002">
    <property type="component" value="Unassembled WGS sequence"/>
</dbReference>
<evidence type="ECO:0000313" key="2">
    <source>
        <dbReference type="EMBL" id="KAL3688499.1"/>
    </source>
</evidence>
<evidence type="ECO:0008006" key="4">
    <source>
        <dbReference type="Google" id="ProtNLM"/>
    </source>
</evidence>
<name>A0ABD3HDA7_9MARC</name>
<dbReference type="EMBL" id="JBJQOH010000004">
    <property type="protein sequence ID" value="KAL3688499.1"/>
    <property type="molecule type" value="Genomic_DNA"/>
</dbReference>
<feature type="region of interest" description="Disordered" evidence="1">
    <location>
        <begin position="1"/>
        <end position="31"/>
    </location>
</feature>
<keyword evidence="3" id="KW-1185">Reference proteome</keyword>
<gene>
    <name evidence="2" type="ORF">R1sor_014808</name>
</gene>
<accession>A0ABD3HDA7</accession>
<comment type="caution">
    <text evidence="2">The sequence shown here is derived from an EMBL/GenBank/DDBJ whole genome shotgun (WGS) entry which is preliminary data.</text>
</comment>
<evidence type="ECO:0000256" key="1">
    <source>
        <dbReference type="SAM" id="MobiDB-lite"/>
    </source>
</evidence>
<evidence type="ECO:0000313" key="3">
    <source>
        <dbReference type="Proteomes" id="UP001633002"/>
    </source>
</evidence>
<organism evidence="2 3">
    <name type="scientific">Riccia sorocarpa</name>
    <dbReference type="NCBI Taxonomy" id="122646"/>
    <lineage>
        <taxon>Eukaryota</taxon>
        <taxon>Viridiplantae</taxon>
        <taxon>Streptophyta</taxon>
        <taxon>Embryophyta</taxon>
        <taxon>Marchantiophyta</taxon>
        <taxon>Marchantiopsida</taxon>
        <taxon>Marchantiidae</taxon>
        <taxon>Marchantiales</taxon>
        <taxon>Ricciaceae</taxon>
        <taxon>Riccia</taxon>
    </lineage>
</organism>
<reference evidence="2 3" key="1">
    <citation type="submission" date="2024-09" db="EMBL/GenBank/DDBJ databases">
        <title>Chromosome-scale assembly of Riccia sorocarpa.</title>
        <authorList>
            <person name="Paukszto L."/>
        </authorList>
    </citation>
    <scope>NUCLEOTIDE SEQUENCE [LARGE SCALE GENOMIC DNA]</scope>
    <source>
        <strain evidence="2">LP-2024</strain>
        <tissue evidence="2">Aerial parts of the thallus</tissue>
    </source>
</reference>
<sequence length="164" mass="18748">MGRNGSRTHPFPKKASRVLKSQLEASEDEEYEVRVDVPTSITNEKLEIFKTNFEAEEMFAKDVEDLESLNGKTAESRKREVETWKREETVEEQNAKVMKVCRSKRMSAFKEAEKLETLTASTRKMIEDLQLKKIAALEADKAEKITLLKVYMGASAKMNVTSSH</sequence>